<keyword evidence="1" id="KW-1133">Transmembrane helix</keyword>
<dbReference type="Proteomes" id="UP000662703">
    <property type="component" value="Unassembled WGS sequence"/>
</dbReference>
<sequence>MAGNSSNDDSQSAPQERKKASLLDVCQGVLAGLFGVQSQKKRERDFQSGRGSDYLLIYALMVVGLVIGVMAVVAMVVP</sequence>
<protein>
    <recommendedName>
        <fullName evidence="4">DUF2970 domain-containing protein</fullName>
    </recommendedName>
</protein>
<gene>
    <name evidence="2" type="ORF">Y5W_01677</name>
</gene>
<proteinExistence type="predicted"/>
<dbReference type="Pfam" id="PF11174">
    <property type="entry name" value="DUF2970"/>
    <property type="match status" value="1"/>
</dbReference>
<dbReference type="EMBL" id="ARXX01000021">
    <property type="protein sequence ID" value="MBF5056383.1"/>
    <property type="molecule type" value="Genomic_DNA"/>
</dbReference>
<evidence type="ECO:0000256" key="1">
    <source>
        <dbReference type="SAM" id="Phobius"/>
    </source>
</evidence>
<keyword evidence="1" id="KW-0472">Membrane</keyword>
<dbReference type="RefSeq" id="WP_194297684.1">
    <property type="nucleotide sequence ID" value="NZ_ARXX01000021.1"/>
</dbReference>
<organism evidence="2 3">
    <name type="scientific">Alloalcanivorax profundimaris</name>
    <dbReference type="NCBI Taxonomy" id="2735259"/>
    <lineage>
        <taxon>Bacteria</taxon>
        <taxon>Pseudomonadati</taxon>
        <taxon>Pseudomonadota</taxon>
        <taxon>Gammaproteobacteria</taxon>
        <taxon>Oceanospirillales</taxon>
        <taxon>Alcanivoracaceae</taxon>
        <taxon>Alloalcanivorax</taxon>
    </lineage>
</organism>
<comment type="caution">
    <text evidence="2">The sequence shown here is derived from an EMBL/GenBank/DDBJ whole genome shotgun (WGS) entry which is preliminary data.</text>
</comment>
<keyword evidence="3" id="KW-1185">Reference proteome</keyword>
<accession>A0ABS0AQH6</accession>
<dbReference type="InterPro" id="IPR021344">
    <property type="entry name" value="DUF2970"/>
</dbReference>
<evidence type="ECO:0008006" key="4">
    <source>
        <dbReference type="Google" id="ProtNLM"/>
    </source>
</evidence>
<name>A0ABS0AQH6_9GAMM</name>
<evidence type="ECO:0000313" key="2">
    <source>
        <dbReference type="EMBL" id="MBF5056383.1"/>
    </source>
</evidence>
<feature type="transmembrane region" description="Helical" evidence="1">
    <location>
        <begin position="56"/>
        <end position="77"/>
    </location>
</feature>
<reference evidence="2 3" key="1">
    <citation type="submission" date="2012-09" db="EMBL/GenBank/DDBJ databases">
        <title>Genome Sequence of alkane-degrading Bacterium Alcanivorax sp. 521-1.</title>
        <authorList>
            <person name="Lai Q."/>
            <person name="Shao Z."/>
        </authorList>
    </citation>
    <scope>NUCLEOTIDE SEQUENCE [LARGE SCALE GENOMIC DNA]</scope>
    <source>
        <strain evidence="2 3">521-1</strain>
    </source>
</reference>
<keyword evidence="1" id="KW-0812">Transmembrane</keyword>
<evidence type="ECO:0000313" key="3">
    <source>
        <dbReference type="Proteomes" id="UP000662703"/>
    </source>
</evidence>